<reference evidence="2 3" key="1">
    <citation type="journal article" date="2014" name="Genome Biol. Evol.">
        <title>Comparative genomics and transcriptomics analyses reveal divergent lifestyle features of nematode endoparasitic fungus Hirsutella minnesotensis.</title>
        <authorList>
            <person name="Lai Y."/>
            <person name="Liu K."/>
            <person name="Zhang X."/>
            <person name="Zhang X."/>
            <person name="Li K."/>
            <person name="Wang N."/>
            <person name="Shu C."/>
            <person name="Wu Y."/>
            <person name="Wang C."/>
            <person name="Bushley K.E."/>
            <person name="Xiang M."/>
            <person name="Liu X."/>
        </authorList>
    </citation>
    <scope>NUCLEOTIDE SEQUENCE [LARGE SCALE GENOMIC DNA]</scope>
    <source>
        <strain evidence="2 3">3608</strain>
    </source>
</reference>
<dbReference type="AlphaFoldDB" id="A0A0F7ZGA3"/>
<feature type="region of interest" description="Disordered" evidence="1">
    <location>
        <begin position="311"/>
        <end position="340"/>
    </location>
</feature>
<accession>A0A0F7ZGA3</accession>
<gene>
    <name evidence="2" type="ORF">HIM_10085</name>
</gene>
<evidence type="ECO:0000313" key="2">
    <source>
        <dbReference type="EMBL" id="KJZ70541.1"/>
    </source>
</evidence>
<name>A0A0F7ZGA3_9HYPO</name>
<protein>
    <submittedName>
        <fullName evidence="2">Uncharacterized protein</fullName>
    </submittedName>
</protein>
<feature type="compositionally biased region" description="Basic and acidic residues" evidence="1">
    <location>
        <begin position="324"/>
        <end position="340"/>
    </location>
</feature>
<organism evidence="2 3">
    <name type="scientific">Hirsutella minnesotensis 3608</name>
    <dbReference type="NCBI Taxonomy" id="1043627"/>
    <lineage>
        <taxon>Eukaryota</taxon>
        <taxon>Fungi</taxon>
        <taxon>Dikarya</taxon>
        <taxon>Ascomycota</taxon>
        <taxon>Pezizomycotina</taxon>
        <taxon>Sordariomycetes</taxon>
        <taxon>Hypocreomycetidae</taxon>
        <taxon>Hypocreales</taxon>
        <taxon>Ophiocordycipitaceae</taxon>
        <taxon>Hirsutella</taxon>
    </lineage>
</organism>
<dbReference type="OrthoDB" id="4905832at2759"/>
<evidence type="ECO:0000256" key="1">
    <source>
        <dbReference type="SAM" id="MobiDB-lite"/>
    </source>
</evidence>
<sequence length="482" mass="54551">MPTLLHVLTRRNIAVNSEAVVPGGNTTLATDIRPDNWSPWMDFNYTTLTQIFRRELASSYQGSSEQRPLLNDLLVSNEETLEDFLRRFMSPVVNYALESQVGGPHLGRGSRCGSEDRPDWSVISGSCLDEWGRFVNILPGDTKLDAKWRPNMVQEDPANFAEWQKVMAQIVSYMARHRSRYGFIFTDACLVALRLTREPTGTGIGLARPRRDAAAIAAAIAGHKRHSSDVTMTSGEGSGSSYSDNDPLLWDYYNPEYTAIPWDAHGEGRLTIKLALWCLSMMATNGDSFIDYSYPKLDSWRHGSKEYVHNASGVSKSRLSGSDSHIEPDPDRWRRERDAREAAQDEYYKYTASQAPADDMPQFSQAGSTFGDASGQDYNEGDEESIEDDDDEQEEEALVAGSSRYRSPEPDDRTEIGSSRRHHKRDKRKHVTIQQHKKGVGLYFVNANGYKVDTAKKKWKEVEDGYEYKGNKFIYFTKEFPI</sequence>
<keyword evidence="3" id="KW-1185">Reference proteome</keyword>
<proteinExistence type="predicted"/>
<feature type="compositionally biased region" description="Basic residues" evidence="1">
    <location>
        <begin position="419"/>
        <end position="429"/>
    </location>
</feature>
<feature type="compositionally biased region" description="Polar residues" evidence="1">
    <location>
        <begin position="312"/>
        <end position="323"/>
    </location>
</feature>
<feature type="compositionally biased region" description="Acidic residues" evidence="1">
    <location>
        <begin position="379"/>
        <end position="397"/>
    </location>
</feature>
<feature type="compositionally biased region" description="Basic and acidic residues" evidence="1">
    <location>
        <begin position="406"/>
        <end position="415"/>
    </location>
</feature>
<dbReference type="EMBL" id="KQ030620">
    <property type="protein sequence ID" value="KJZ70541.1"/>
    <property type="molecule type" value="Genomic_DNA"/>
</dbReference>
<dbReference type="Proteomes" id="UP000054481">
    <property type="component" value="Unassembled WGS sequence"/>
</dbReference>
<feature type="region of interest" description="Disordered" evidence="1">
    <location>
        <begin position="352"/>
        <end position="429"/>
    </location>
</feature>
<evidence type="ECO:0000313" key="3">
    <source>
        <dbReference type="Proteomes" id="UP000054481"/>
    </source>
</evidence>